<reference evidence="1 2" key="1">
    <citation type="submission" date="2017-08" db="EMBL/GenBank/DDBJ databases">
        <title>Virgibacillus indicus sp. nov. and Virgibacillus profoundi sp. nov, two moderately halophilic bacteria isolated from marine sediment by using the Microfluidic Streak Plate.</title>
        <authorList>
            <person name="Xu B."/>
            <person name="Hu B."/>
            <person name="Wang J."/>
            <person name="Zhu Y."/>
            <person name="Huang L."/>
            <person name="Du W."/>
            <person name="Huang Y."/>
        </authorList>
    </citation>
    <scope>NUCLEOTIDE SEQUENCE [LARGE SCALE GENOMIC DNA]</scope>
    <source>
        <strain evidence="1 2">IO3-P3-H5</strain>
    </source>
</reference>
<dbReference type="Proteomes" id="UP000218887">
    <property type="component" value="Unassembled WGS sequence"/>
</dbReference>
<name>A0A2A2I9Y4_9BACI</name>
<keyword evidence="2" id="KW-1185">Reference proteome</keyword>
<dbReference type="AlphaFoldDB" id="A0A2A2I9Y4"/>
<accession>A0A2A2I9Y4</accession>
<organism evidence="1 2">
    <name type="scientific">Virgibacillus profundi</name>
    <dbReference type="NCBI Taxonomy" id="2024555"/>
    <lineage>
        <taxon>Bacteria</taxon>
        <taxon>Bacillati</taxon>
        <taxon>Bacillota</taxon>
        <taxon>Bacilli</taxon>
        <taxon>Bacillales</taxon>
        <taxon>Bacillaceae</taxon>
        <taxon>Virgibacillus</taxon>
    </lineage>
</organism>
<sequence>MVLCIYFRQKKEKQTEKKYYFKDLIIKVWRNAKLFYTDRKTFLGNQYKNRLCAFAIKAWR</sequence>
<comment type="caution">
    <text evidence="1">The sequence shown here is derived from an EMBL/GenBank/DDBJ whole genome shotgun (WGS) entry which is preliminary data.</text>
</comment>
<evidence type="ECO:0000313" key="1">
    <source>
        <dbReference type="EMBL" id="PAV27930.1"/>
    </source>
</evidence>
<proteinExistence type="predicted"/>
<evidence type="ECO:0000313" key="2">
    <source>
        <dbReference type="Proteomes" id="UP000218887"/>
    </source>
</evidence>
<dbReference type="EMBL" id="NPOA01000017">
    <property type="protein sequence ID" value="PAV27930.1"/>
    <property type="molecule type" value="Genomic_DNA"/>
</dbReference>
<gene>
    <name evidence="1" type="ORF">CIL05_19815</name>
</gene>
<protein>
    <submittedName>
        <fullName evidence="1">Uncharacterized protein</fullName>
    </submittedName>
</protein>